<keyword evidence="6 9" id="KW-0408">Iron</keyword>
<evidence type="ECO:0000313" key="11">
    <source>
        <dbReference type="Proteomes" id="UP001139409"/>
    </source>
</evidence>
<name>A0A9X1HKU1_9BACT</name>
<keyword evidence="7 9" id="KW-0464">Manganese</keyword>
<evidence type="ECO:0000256" key="8">
    <source>
        <dbReference type="ARBA" id="ARBA00023239"/>
    </source>
</evidence>
<dbReference type="SUPFAM" id="SSF51658">
    <property type="entry name" value="Xylose isomerase-like"/>
    <property type="match status" value="1"/>
</dbReference>
<evidence type="ECO:0000256" key="2">
    <source>
        <dbReference type="ARBA" id="ARBA00002713"/>
    </source>
</evidence>
<evidence type="ECO:0000256" key="7">
    <source>
        <dbReference type="ARBA" id="ARBA00023211"/>
    </source>
</evidence>
<evidence type="ECO:0000256" key="1">
    <source>
        <dbReference type="ARBA" id="ARBA00001794"/>
    </source>
</evidence>
<dbReference type="NCBIfam" id="TIGR00695">
    <property type="entry name" value="uxuA"/>
    <property type="match status" value="1"/>
</dbReference>
<dbReference type="RefSeq" id="WP_225697199.1">
    <property type="nucleotide sequence ID" value="NZ_JAIXNE010000001.1"/>
</dbReference>
<dbReference type="Pfam" id="PF03786">
    <property type="entry name" value="UxuA"/>
    <property type="match status" value="1"/>
</dbReference>
<dbReference type="GO" id="GO:0008198">
    <property type="term" value="F:ferrous iron binding"/>
    <property type="evidence" value="ECO:0007669"/>
    <property type="project" value="TreeGrafter"/>
</dbReference>
<accession>A0A9X1HKU1</accession>
<dbReference type="EC" id="4.2.1.8" evidence="5 9"/>
<keyword evidence="8 9" id="KW-0456">Lyase</keyword>
<proteinExistence type="inferred from homology"/>
<comment type="function">
    <text evidence="2 9">Catalyzes the dehydration of D-mannonate.</text>
</comment>
<dbReference type="Proteomes" id="UP001139409">
    <property type="component" value="Unassembled WGS sequence"/>
</dbReference>
<dbReference type="PIRSF" id="PIRSF016049">
    <property type="entry name" value="Man_dehyd"/>
    <property type="match status" value="1"/>
</dbReference>
<sequence>MEGIKMLKTMRWFGQKDPISLRELRQAGCEGIVSALHHIPVGEVWSIEAIEEHRQLISDAGLQWMVVESLPVHEDIKQGKGNRLEFIENYKQSIRNLAVCGIHVITYNFMPVLDWIRTDHQYRNPDGSLTLSFDPMAFATFDLHLLKRPGAHESYSEHEQHAAAAYAESLSENQKKQLFQNILLGLPGSSVNFTPEQLLKLLDGYSGIDETAFRKNLVNFLEAVVPVAEEEGSKLAIHPDDPPFSLLGLPRIMSTMDDADKIFNAVPSVSNGLCFCSGSLGAHEENDLPAILDAFEDRVHFIHLRNVLKSGNRNFRESPHLDGDNPMEKIIEKILLIMQKRNIALPVRPDHGFLFEAEIHKDAYPGYSLMGRMKGLAEITGLERGILFKLNQ</sequence>
<dbReference type="NCBIfam" id="NF003027">
    <property type="entry name" value="PRK03906.1"/>
    <property type="match status" value="1"/>
</dbReference>
<comment type="pathway">
    <text evidence="3 9">Carbohydrate metabolism; pentose and glucuronate interconversion.</text>
</comment>
<dbReference type="GO" id="GO:0008927">
    <property type="term" value="F:mannonate dehydratase activity"/>
    <property type="evidence" value="ECO:0007669"/>
    <property type="project" value="UniProtKB-UniRule"/>
</dbReference>
<evidence type="ECO:0000256" key="3">
    <source>
        <dbReference type="ARBA" id="ARBA00004892"/>
    </source>
</evidence>
<dbReference type="GO" id="GO:0030145">
    <property type="term" value="F:manganese ion binding"/>
    <property type="evidence" value="ECO:0007669"/>
    <property type="project" value="TreeGrafter"/>
</dbReference>
<evidence type="ECO:0000256" key="5">
    <source>
        <dbReference type="ARBA" id="ARBA00012927"/>
    </source>
</evidence>
<dbReference type="InterPro" id="IPR004628">
    <property type="entry name" value="Man_deHydtase"/>
</dbReference>
<dbReference type="PANTHER" id="PTHR30387:SF2">
    <property type="entry name" value="MANNONATE DEHYDRATASE"/>
    <property type="match status" value="1"/>
</dbReference>
<dbReference type="AlphaFoldDB" id="A0A9X1HKU1"/>
<reference evidence="10" key="1">
    <citation type="submission" date="2021-09" db="EMBL/GenBank/DDBJ databases">
        <title>Fulvivirga sp. isolated from coastal sediment.</title>
        <authorList>
            <person name="Yu H."/>
        </authorList>
    </citation>
    <scope>NUCLEOTIDE SEQUENCE</scope>
    <source>
        <strain evidence="10">1062</strain>
    </source>
</reference>
<dbReference type="GO" id="GO:0042840">
    <property type="term" value="P:D-glucuronate catabolic process"/>
    <property type="evidence" value="ECO:0007669"/>
    <property type="project" value="TreeGrafter"/>
</dbReference>
<gene>
    <name evidence="9 10" type="primary">uxuA</name>
    <name evidence="10" type="ORF">LDX50_04400</name>
</gene>
<comment type="caution">
    <text evidence="10">The sequence shown here is derived from an EMBL/GenBank/DDBJ whole genome shotgun (WGS) entry which is preliminary data.</text>
</comment>
<protein>
    <recommendedName>
        <fullName evidence="5 9">Mannonate dehydratase</fullName>
        <ecNumber evidence="5 9">4.2.1.8</ecNumber>
    </recommendedName>
    <alternativeName>
        <fullName evidence="9">D-mannonate hydro-lyase</fullName>
    </alternativeName>
</protein>
<comment type="cofactor">
    <cofactor evidence="9">
        <name>Fe(2+)</name>
        <dbReference type="ChEBI" id="CHEBI:29033"/>
    </cofactor>
    <cofactor evidence="9">
        <name>Mn(2+)</name>
        <dbReference type="ChEBI" id="CHEBI:29035"/>
    </cofactor>
</comment>
<organism evidence="10 11">
    <name type="scientific">Fulvivirga sedimenti</name>
    <dbReference type="NCBI Taxonomy" id="2879465"/>
    <lineage>
        <taxon>Bacteria</taxon>
        <taxon>Pseudomonadati</taxon>
        <taxon>Bacteroidota</taxon>
        <taxon>Cytophagia</taxon>
        <taxon>Cytophagales</taxon>
        <taxon>Fulvivirgaceae</taxon>
        <taxon>Fulvivirga</taxon>
    </lineage>
</organism>
<keyword evidence="11" id="KW-1185">Reference proteome</keyword>
<evidence type="ECO:0000313" key="10">
    <source>
        <dbReference type="EMBL" id="MCA6074094.1"/>
    </source>
</evidence>
<dbReference type="HAMAP" id="MF_00106">
    <property type="entry name" value="UxuA"/>
    <property type="match status" value="1"/>
</dbReference>
<evidence type="ECO:0000256" key="4">
    <source>
        <dbReference type="ARBA" id="ARBA00007389"/>
    </source>
</evidence>
<dbReference type="EMBL" id="JAIXNE010000001">
    <property type="protein sequence ID" value="MCA6074094.1"/>
    <property type="molecule type" value="Genomic_DNA"/>
</dbReference>
<dbReference type="InterPro" id="IPR036237">
    <property type="entry name" value="Xyl_isomerase-like_sf"/>
</dbReference>
<dbReference type="PANTHER" id="PTHR30387">
    <property type="entry name" value="MANNONATE DEHYDRATASE"/>
    <property type="match status" value="1"/>
</dbReference>
<comment type="similarity">
    <text evidence="4 9">Belongs to the mannonate dehydratase family.</text>
</comment>
<evidence type="ECO:0000256" key="9">
    <source>
        <dbReference type="HAMAP-Rule" id="MF_00106"/>
    </source>
</evidence>
<comment type="catalytic activity">
    <reaction evidence="1 9">
        <text>D-mannonate = 2-dehydro-3-deoxy-D-gluconate + H2O</text>
        <dbReference type="Rhea" id="RHEA:20097"/>
        <dbReference type="ChEBI" id="CHEBI:15377"/>
        <dbReference type="ChEBI" id="CHEBI:17767"/>
        <dbReference type="ChEBI" id="CHEBI:57990"/>
        <dbReference type="EC" id="4.2.1.8"/>
    </reaction>
</comment>
<evidence type="ECO:0000256" key="6">
    <source>
        <dbReference type="ARBA" id="ARBA00023004"/>
    </source>
</evidence>
<dbReference type="Gene3D" id="3.20.20.150">
    <property type="entry name" value="Divalent-metal-dependent TIM barrel enzymes"/>
    <property type="match status" value="1"/>
</dbReference>